<reference evidence="1" key="1">
    <citation type="submission" date="2021-06" db="EMBL/GenBank/DDBJ databases">
        <authorList>
            <person name="Kallberg Y."/>
            <person name="Tangrot J."/>
            <person name="Rosling A."/>
        </authorList>
    </citation>
    <scope>NUCLEOTIDE SEQUENCE</scope>
    <source>
        <strain evidence="1">IL203A</strain>
    </source>
</reference>
<evidence type="ECO:0000313" key="1">
    <source>
        <dbReference type="EMBL" id="CAG8665743.1"/>
    </source>
</evidence>
<feature type="non-terminal residue" evidence="1">
    <location>
        <position position="46"/>
    </location>
</feature>
<name>A0ACA9NN39_9GLOM</name>
<dbReference type="EMBL" id="CAJVPU010018434">
    <property type="protein sequence ID" value="CAG8665743.1"/>
    <property type="molecule type" value="Genomic_DNA"/>
</dbReference>
<dbReference type="Proteomes" id="UP000789702">
    <property type="component" value="Unassembled WGS sequence"/>
</dbReference>
<gene>
    <name evidence="1" type="ORF">DHETER_LOCUS9956</name>
</gene>
<comment type="caution">
    <text evidence="1">The sequence shown here is derived from an EMBL/GenBank/DDBJ whole genome shotgun (WGS) entry which is preliminary data.</text>
</comment>
<evidence type="ECO:0000313" key="2">
    <source>
        <dbReference type="Proteomes" id="UP000789702"/>
    </source>
</evidence>
<sequence length="46" mass="5269">MRYSRIRQKPGENMYIASTAVYLAEVLKIIACLGGLLFQKKSFGRF</sequence>
<proteinExistence type="predicted"/>
<accession>A0ACA9NN39</accession>
<organism evidence="1 2">
    <name type="scientific">Dentiscutata heterogama</name>
    <dbReference type="NCBI Taxonomy" id="1316150"/>
    <lineage>
        <taxon>Eukaryota</taxon>
        <taxon>Fungi</taxon>
        <taxon>Fungi incertae sedis</taxon>
        <taxon>Mucoromycota</taxon>
        <taxon>Glomeromycotina</taxon>
        <taxon>Glomeromycetes</taxon>
        <taxon>Diversisporales</taxon>
        <taxon>Gigasporaceae</taxon>
        <taxon>Dentiscutata</taxon>
    </lineage>
</organism>
<protein>
    <submittedName>
        <fullName evidence="1">16069_t:CDS:1</fullName>
    </submittedName>
</protein>
<keyword evidence="2" id="KW-1185">Reference proteome</keyword>